<dbReference type="Pfam" id="PF14144">
    <property type="entry name" value="DOG1"/>
    <property type="match status" value="1"/>
</dbReference>
<feature type="region of interest" description="Disordered" evidence="7">
    <location>
        <begin position="543"/>
        <end position="567"/>
    </location>
</feature>
<dbReference type="GO" id="GO:0005634">
    <property type="term" value="C:nucleus"/>
    <property type="evidence" value="ECO:0007669"/>
    <property type="project" value="UniProtKB-SubCell"/>
</dbReference>
<dbReference type="PROSITE" id="PS51806">
    <property type="entry name" value="DOG1"/>
    <property type="match status" value="1"/>
</dbReference>
<dbReference type="AlphaFoldDB" id="A0A3L6ESM0"/>
<dbReference type="InterPro" id="IPR025422">
    <property type="entry name" value="TGA_domain"/>
</dbReference>
<feature type="region of interest" description="Disordered" evidence="7">
    <location>
        <begin position="1"/>
        <end position="23"/>
    </location>
</feature>
<evidence type="ECO:0000259" key="9">
    <source>
        <dbReference type="PROSITE" id="PS51806"/>
    </source>
</evidence>
<proteinExistence type="inferred from homology"/>
<accession>A0A3L6ESM0</accession>
<protein>
    <submittedName>
        <fullName evidence="10">BZIP transcription factor TGA10</fullName>
    </submittedName>
</protein>
<dbReference type="InterPro" id="IPR004827">
    <property type="entry name" value="bZIP"/>
</dbReference>
<sequence>MGDRTWQQPHAQASSPDAGTKVQASSSSVHGNIILIYNFACIDLCKCSRKEPAGGGGYDDMAEFDQALFLYLNSSQDQASVIQDQPQLCAETLNIFPSEPMHVVEPAAPKESMGATTNNTAWNNAGAGPSKQPPSNLPSRTTATPAGPRKDGSKPPAAVKVSSVRSYLTVRMHTHTPASARVCLMTYVPIMHACHCRHQREGSSSGGAMGSGTPSTSNQQEGPTRTSDAKTLRRLAQNREAARKSRLRKKAYIQNLETSRVRLAHLEQEVHRSRTQLSSLLYLLHAFRAYTRLLQVKLMNIASMHMHGRAEAAWFDMEHARWQEEHGKVMRHLRAALEAEYAATATTPAAAAADAQLRQLVDAAAAHHGALAELKAVAASADAFHLVSGAWVSAAERCFLWIGGFRPSELIKIAARHAEPLTEQQAMSVCGVQQWARDAEAALDHELQAMHSSVSEAISSDAAALLYPYSDVPGFMATMSLAISKLASLEAFVRQADALRLQTLHRLPQILTARQSARCFLAIADYSHRLRALSELWHTRQGHERAASTQAARPSQTPPYQSRDGLL</sequence>
<dbReference type="FunFam" id="1.20.5.170:FF:000019">
    <property type="entry name" value="BZIP family transcription factor"/>
    <property type="match status" value="1"/>
</dbReference>
<feature type="compositionally biased region" description="Polar residues" evidence="7">
    <location>
        <begin position="547"/>
        <end position="560"/>
    </location>
</feature>
<dbReference type="PROSITE" id="PS00036">
    <property type="entry name" value="BZIP_BASIC"/>
    <property type="match status" value="1"/>
</dbReference>
<dbReference type="InterPro" id="IPR046347">
    <property type="entry name" value="bZIP_sf"/>
</dbReference>
<evidence type="ECO:0000259" key="8">
    <source>
        <dbReference type="PROSITE" id="PS50217"/>
    </source>
</evidence>
<feature type="region of interest" description="Disordered" evidence="7">
    <location>
        <begin position="199"/>
        <end position="231"/>
    </location>
</feature>
<evidence type="ECO:0000256" key="3">
    <source>
        <dbReference type="ARBA" id="ARBA00023015"/>
    </source>
</evidence>
<evidence type="ECO:0000256" key="1">
    <source>
        <dbReference type="ARBA" id="ARBA00004123"/>
    </source>
</evidence>
<keyword evidence="5" id="KW-0804">Transcription</keyword>
<dbReference type="PANTHER" id="PTHR45693">
    <property type="entry name" value="TRANSCRIPTION FACTOR TGA9"/>
    <property type="match status" value="1"/>
</dbReference>
<feature type="domain" description="DOG1" evidence="9">
    <location>
        <begin position="312"/>
        <end position="540"/>
    </location>
</feature>
<dbReference type="GO" id="GO:0006351">
    <property type="term" value="P:DNA-templated transcription"/>
    <property type="evidence" value="ECO:0007669"/>
    <property type="project" value="InterPro"/>
</dbReference>
<comment type="subcellular location">
    <subcellularLocation>
        <location evidence="1">Nucleus</location>
    </subcellularLocation>
</comment>
<comment type="caution">
    <text evidence="10">The sequence shown here is derived from an EMBL/GenBank/DDBJ whole genome shotgun (WGS) entry which is preliminary data.</text>
</comment>
<dbReference type="Proteomes" id="UP000251960">
    <property type="component" value="Chromosome 5"/>
</dbReference>
<comment type="similarity">
    <text evidence="2">Belongs to the bZIP family.</text>
</comment>
<dbReference type="SMART" id="SM00338">
    <property type="entry name" value="BRLZ"/>
    <property type="match status" value="1"/>
</dbReference>
<organism evidence="10">
    <name type="scientific">Zea mays</name>
    <name type="common">Maize</name>
    <dbReference type="NCBI Taxonomy" id="4577"/>
    <lineage>
        <taxon>Eukaryota</taxon>
        <taxon>Viridiplantae</taxon>
        <taxon>Streptophyta</taxon>
        <taxon>Embryophyta</taxon>
        <taxon>Tracheophyta</taxon>
        <taxon>Spermatophyta</taxon>
        <taxon>Magnoliopsida</taxon>
        <taxon>Liliopsida</taxon>
        <taxon>Poales</taxon>
        <taxon>Poaceae</taxon>
        <taxon>PACMAD clade</taxon>
        <taxon>Panicoideae</taxon>
        <taxon>Andropogonodae</taxon>
        <taxon>Andropogoneae</taxon>
        <taxon>Tripsacinae</taxon>
        <taxon>Zea</taxon>
    </lineage>
</organism>
<keyword evidence="4" id="KW-0238">DNA-binding</keyword>
<keyword evidence="6" id="KW-0539">Nucleus</keyword>
<evidence type="ECO:0000313" key="10">
    <source>
        <dbReference type="EMBL" id="PWZ24062.1"/>
    </source>
</evidence>
<feature type="domain" description="BZIP" evidence="8">
    <location>
        <begin position="228"/>
        <end position="278"/>
    </location>
</feature>
<evidence type="ECO:0000256" key="6">
    <source>
        <dbReference type="ARBA" id="ARBA00023242"/>
    </source>
</evidence>
<dbReference type="GO" id="GO:0003700">
    <property type="term" value="F:DNA-binding transcription factor activity"/>
    <property type="evidence" value="ECO:0007669"/>
    <property type="project" value="InterPro"/>
</dbReference>
<gene>
    <name evidence="10" type="primary">TGA10_1</name>
    <name evidence="10" type="ORF">Zm00014a_000184</name>
</gene>
<keyword evidence="3" id="KW-0805">Transcription regulation</keyword>
<dbReference type="ExpressionAtlas" id="A0A3L6ESM0">
    <property type="expression patterns" value="baseline and differential"/>
</dbReference>
<evidence type="ECO:0000256" key="5">
    <source>
        <dbReference type="ARBA" id="ARBA00023163"/>
    </source>
</evidence>
<dbReference type="EMBL" id="NCVQ01000006">
    <property type="protein sequence ID" value="PWZ24062.1"/>
    <property type="molecule type" value="Genomic_DNA"/>
</dbReference>
<dbReference type="Gene3D" id="1.20.5.170">
    <property type="match status" value="1"/>
</dbReference>
<evidence type="ECO:0000256" key="4">
    <source>
        <dbReference type="ARBA" id="ARBA00023125"/>
    </source>
</evidence>
<reference evidence="10" key="1">
    <citation type="journal article" date="2018" name="Nat. Genet.">
        <title>Extensive intraspecific gene order and gene structural variations between Mo17 and other maize genomes.</title>
        <authorList>
            <person name="Sun S."/>
            <person name="Zhou Y."/>
            <person name="Chen J."/>
            <person name="Shi J."/>
            <person name="Zhao H."/>
            <person name="Zhao H."/>
            <person name="Song W."/>
            <person name="Zhang M."/>
            <person name="Cui Y."/>
            <person name="Dong X."/>
            <person name="Liu H."/>
            <person name="Ma X."/>
            <person name="Jiao Y."/>
            <person name="Wang B."/>
            <person name="Wei X."/>
            <person name="Stein J.C."/>
            <person name="Glaubitz J.C."/>
            <person name="Lu F."/>
            <person name="Yu G."/>
            <person name="Liang C."/>
            <person name="Fengler K."/>
            <person name="Li B."/>
            <person name="Rafalski A."/>
            <person name="Schnable P.S."/>
            <person name="Ware D.H."/>
            <person name="Buckler E.S."/>
            <person name="Lai J."/>
        </authorList>
    </citation>
    <scope>NUCLEOTIDE SEQUENCE [LARGE SCALE GENOMIC DNA]</scope>
    <source>
        <tissue evidence="10">Seedling</tissue>
    </source>
</reference>
<feature type="region of interest" description="Disordered" evidence="7">
    <location>
        <begin position="109"/>
        <end position="160"/>
    </location>
</feature>
<evidence type="ECO:0000256" key="7">
    <source>
        <dbReference type="SAM" id="MobiDB-lite"/>
    </source>
</evidence>
<dbReference type="PANTHER" id="PTHR45693:SF22">
    <property type="entry name" value="DOG1 DOMAIN-CONTAINING PROTEIN"/>
    <property type="match status" value="1"/>
</dbReference>
<evidence type="ECO:0000256" key="2">
    <source>
        <dbReference type="ARBA" id="ARBA00007163"/>
    </source>
</evidence>
<dbReference type="Pfam" id="PF00170">
    <property type="entry name" value="bZIP_1"/>
    <property type="match status" value="1"/>
</dbReference>
<dbReference type="GO" id="GO:0043565">
    <property type="term" value="F:sequence-specific DNA binding"/>
    <property type="evidence" value="ECO:0007669"/>
    <property type="project" value="InterPro"/>
</dbReference>
<feature type="compositionally biased region" description="Low complexity" evidence="7">
    <location>
        <begin position="114"/>
        <end position="128"/>
    </location>
</feature>
<dbReference type="SUPFAM" id="SSF57959">
    <property type="entry name" value="Leucine zipper domain"/>
    <property type="match status" value="1"/>
</dbReference>
<name>A0A3L6ESM0_MAIZE</name>
<dbReference type="PROSITE" id="PS50217">
    <property type="entry name" value="BZIP"/>
    <property type="match status" value="1"/>
</dbReference>